<dbReference type="AlphaFoldDB" id="A0A3W0SPJ0"/>
<dbReference type="GO" id="GO:0003677">
    <property type="term" value="F:DNA binding"/>
    <property type="evidence" value="ECO:0007669"/>
    <property type="project" value="InterPro"/>
</dbReference>
<comment type="similarity">
    <text evidence="1">Belongs to the PemK/MazF family.</text>
</comment>
<dbReference type="EMBL" id="RSTW01000007">
    <property type="protein sequence ID" value="MIT43938.1"/>
    <property type="molecule type" value="Genomic_DNA"/>
</dbReference>
<keyword evidence="1" id="KW-0255">Endonuclease</keyword>
<evidence type="ECO:0000313" key="3">
    <source>
        <dbReference type="EMBL" id="MIU26032.1"/>
    </source>
</evidence>
<comment type="function">
    <text evidence="1">Toxic component of a type II toxin-antitoxin (TA) system.</text>
</comment>
<dbReference type="Proteomes" id="UP000885418">
    <property type="component" value="Unassembled WGS sequence"/>
</dbReference>
<dbReference type="PANTHER" id="PTHR33988:SF3">
    <property type="entry name" value="ENDORIBONUCLEASE TOXIN CHPB-RELATED"/>
    <property type="match status" value="1"/>
</dbReference>
<dbReference type="PIRSF" id="PIRSF033490">
    <property type="entry name" value="MazF"/>
    <property type="match status" value="1"/>
</dbReference>
<keyword evidence="1" id="KW-0540">Nuclease</keyword>
<dbReference type="PANTHER" id="PTHR33988">
    <property type="entry name" value="ENDORIBONUCLEASE MAZF-RELATED"/>
    <property type="match status" value="1"/>
</dbReference>
<comment type="caution">
    <text evidence="2">The sequence shown here is derived from an EMBL/GenBank/DDBJ whole genome shotgun (WGS) entry which is preliminary data.</text>
</comment>
<proteinExistence type="inferred from homology"/>
<dbReference type="InterPro" id="IPR011067">
    <property type="entry name" value="Plasmid_toxin/cell-grow_inhib"/>
</dbReference>
<organism evidence="2">
    <name type="scientific">Salmonella enterica</name>
    <name type="common">Salmonella choleraesuis</name>
    <dbReference type="NCBI Taxonomy" id="28901"/>
    <lineage>
        <taxon>Bacteria</taxon>
        <taxon>Pseudomonadati</taxon>
        <taxon>Pseudomonadota</taxon>
        <taxon>Gammaproteobacteria</taxon>
        <taxon>Enterobacterales</taxon>
        <taxon>Enterobacteriaceae</taxon>
        <taxon>Salmonella</taxon>
    </lineage>
</organism>
<evidence type="ECO:0000313" key="2">
    <source>
        <dbReference type="EMBL" id="MIT43938.1"/>
    </source>
</evidence>
<dbReference type="GO" id="GO:0016787">
    <property type="term" value="F:hydrolase activity"/>
    <property type="evidence" value="ECO:0007669"/>
    <property type="project" value="UniProtKB-KW"/>
</dbReference>
<keyword evidence="1" id="KW-0378">Hydrolase</keyword>
<dbReference type="GO" id="GO:0016075">
    <property type="term" value="P:rRNA catabolic process"/>
    <property type="evidence" value="ECO:0007669"/>
    <property type="project" value="TreeGrafter"/>
</dbReference>
<protein>
    <recommendedName>
        <fullName evidence="1">mRNA interferase</fullName>
        <ecNumber evidence="1">3.1.-.-</ecNumber>
    </recommendedName>
</protein>
<dbReference type="Pfam" id="PF02452">
    <property type="entry name" value="PemK_toxin"/>
    <property type="match status" value="1"/>
</dbReference>
<dbReference type="GO" id="GO:0006402">
    <property type="term" value="P:mRNA catabolic process"/>
    <property type="evidence" value="ECO:0007669"/>
    <property type="project" value="TreeGrafter"/>
</dbReference>
<sequence>MVSRFVPDAGDLIWVDFDPTKGSEQAGHRPAVVLSPFIYNNKTGLCLCVPCTTKTKDYPFEVELSGERDSVALADQVKSIAWRARGAIKKGKVSSHELQLIKAKIKTLINC</sequence>
<reference evidence="2" key="1">
    <citation type="submission" date="2018-07" db="EMBL/GenBank/DDBJ databases">
        <authorList>
            <consortium name="GenomeTrakr network: Whole genome sequencing for foodborne pathogen traceback"/>
        </authorList>
    </citation>
    <scope>NUCLEOTIDE SEQUENCE [LARGE SCALE GENOMIC DNA]</scope>
    <source>
        <strain evidence="2">CFSAN034452</strain>
        <strain evidence="3">MOD1-Lipp-451</strain>
    </source>
</reference>
<dbReference type="Proteomes" id="UP000885302">
    <property type="component" value="Unassembled WGS sequence"/>
</dbReference>
<dbReference type="GO" id="GO:0004521">
    <property type="term" value="F:RNA endonuclease activity"/>
    <property type="evidence" value="ECO:0007669"/>
    <property type="project" value="TreeGrafter"/>
</dbReference>
<dbReference type="Gene3D" id="2.30.30.110">
    <property type="match status" value="1"/>
</dbReference>
<dbReference type="EC" id="3.1.-.-" evidence="1"/>
<name>A0A3W0SPJ0_SALER</name>
<dbReference type="EMBL" id="RSTY01000008">
    <property type="protein sequence ID" value="MIU26032.1"/>
    <property type="molecule type" value="Genomic_DNA"/>
</dbReference>
<dbReference type="SUPFAM" id="SSF50118">
    <property type="entry name" value="Cell growth inhibitor/plasmid maintenance toxic component"/>
    <property type="match status" value="1"/>
</dbReference>
<evidence type="ECO:0000256" key="1">
    <source>
        <dbReference type="PIRNR" id="PIRNR033490"/>
    </source>
</evidence>
<gene>
    <name evidence="2" type="primary">mazF</name>
    <name evidence="2" type="ORF">ATQ15_10370</name>
    <name evidence="3" type="ORF">ATR96_14305</name>
</gene>
<dbReference type="InterPro" id="IPR003477">
    <property type="entry name" value="PemK-like"/>
</dbReference>
<dbReference type="NCBIfam" id="NF007386">
    <property type="entry name" value="PRK09907.1"/>
    <property type="match status" value="1"/>
</dbReference>
<accession>A0A3W0SPJ0</accession>